<keyword evidence="3" id="KW-1185">Reference proteome</keyword>
<evidence type="ECO:0000313" key="2">
    <source>
        <dbReference type="EMBL" id="CAH1783572.1"/>
    </source>
</evidence>
<accession>A0A8S4NU33</accession>
<keyword evidence="1" id="KW-0732">Signal</keyword>
<feature type="signal peptide" evidence="1">
    <location>
        <begin position="1"/>
        <end position="22"/>
    </location>
</feature>
<dbReference type="EMBL" id="CAIIXF020000005">
    <property type="protein sequence ID" value="CAH1783572.1"/>
    <property type="molecule type" value="Genomic_DNA"/>
</dbReference>
<feature type="chain" id="PRO_5035747201" evidence="1">
    <location>
        <begin position="23"/>
        <end position="105"/>
    </location>
</feature>
<comment type="caution">
    <text evidence="2">The sequence shown here is derived from an EMBL/GenBank/DDBJ whole genome shotgun (WGS) entry which is preliminary data.</text>
</comment>
<sequence length="105" mass="12391">MIKALKCSQCIWLSWILHEVLSEFEDSTEDLMETGYHFLPALYGQPPWTSIKMARYKIYSKKKGKPMRFMALPPTEMNLILHVLQAHLQVMLWKDVESYNLIDVM</sequence>
<evidence type="ECO:0000256" key="1">
    <source>
        <dbReference type="SAM" id="SignalP"/>
    </source>
</evidence>
<gene>
    <name evidence="2" type="ORF">OFUS_LOCUS9900</name>
</gene>
<organism evidence="2 3">
    <name type="scientific">Owenia fusiformis</name>
    <name type="common">Polychaete worm</name>
    <dbReference type="NCBI Taxonomy" id="6347"/>
    <lineage>
        <taxon>Eukaryota</taxon>
        <taxon>Metazoa</taxon>
        <taxon>Spiralia</taxon>
        <taxon>Lophotrochozoa</taxon>
        <taxon>Annelida</taxon>
        <taxon>Polychaeta</taxon>
        <taxon>Sedentaria</taxon>
        <taxon>Canalipalpata</taxon>
        <taxon>Sabellida</taxon>
        <taxon>Oweniida</taxon>
        <taxon>Oweniidae</taxon>
        <taxon>Owenia</taxon>
    </lineage>
</organism>
<proteinExistence type="predicted"/>
<dbReference type="Proteomes" id="UP000749559">
    <property type="component" value="Unassembled WGS sequence"/>
</dbReference>
<dbReference type="OrthoDB" id="8195485at2759"/>
<name>A0A8S4NU33_OWEFU</name>
<protein>
    <submittedName>
        <fullName evidence="2">Uncharacterized protein</fullName>
    </submittedName>
</protein>
<dbReference type="AlphaFoldDB" id="A0A8S4NU33"/>
<evidence type="ECO:0000313" key="3">
    <source>
        <dbReference type="Proteomes" id="UP000749559"/>
    </source>
</evidence>
<reference evidence="2" key="1">
    <citation type="submission" date="2022-03" db="EMBL/GenBank/DDBJ databases">
        <authorList>
            <person name="Martin C."/>
        </authorList>
    </citation>
    <scope>NUCLEOTIDE SEQUENCE</scope>
</reference>